<dbReference type="SUPFAM" id="SSF53335">
    <property type="entry name" value="S-adenosyl-L-methionine-dependent methyltransferases"/>
    <property type="match status" value="1"/>
</dbReference>
<dbReference type="PROSITE" id="PS51556">
    <property type="entry name" value="SAM_MT_MG_PIX"/>
    <property type="match status" value="1"/>
</dbReference>
<dbReference type="Proteomes" id="UP000180235">
    <property type="component" value="Chromosome"/>
</dbReference>
<dbReference type="GO" id="GO:0015995">
    <property type="term" value="P:chlorophyll biosynthetic process"/>
    <property type="evidence" value="ECO:0007669"/>
    <property type="project" value="UniProtKB-UniRule"/>
</dbReference>
<dbReference type="PANTHER" id="PTHR43861">
    <property type="entry name" value="TRANS-ACONITATE 2-METHYLTRANSFERASE-RELATED"/>
    <property type="match status" value="1"/>
</dbReference>
<dbReference type="GO" id="GO:0032259">
    <property type="term" value="P:methylation"/>
    <property type="evidence" value="ECO:0007669"/>
    <property type="project" value="UniProtKB-KW"/>
</dbReference>
<evidence type="ECO:0000313" key="4">
    <source>
        <dbReference type="Proteomes" id="UP000180235"/>
    </source>
</evidence>
<dbReference type="EMBL" id="CP017675">
    <property type="protein sequence ID" value="APB34285.1"/>
    <property type="molecule type" value="Genomic_DNA"/>
</dbReference>
<keyword evidence="3" id="KW-0808">Transferase</keyword>
<keyword evidence="4" id="KW-1185">Reference proteome</keyword>
<protein>
    <recommendedName>
        <fullName evidence="1">Magnesium protoporphyrin IX methyltransferase</fullName>
        <ecNumber evidence="1">2.1.1.11</ecNumber>
    </recommendedName>
</protein>
<gene>
    <name evidence="3" type="primary">bchM</name>
    <name evidence="3" type="ORF">GlitD10_1959</name>
</gene>
<sequence>MKNTPPVDDKLVVKNYFNGTGFNRWRNIYGTGEVNQVQADIRAGHQRTIATVLEWLPLDLNGITIADVGCGTGSLTLPLAHRGAQVRASDISLKMVQEAKNQALSQRDFQSQFIDQKIEFLVADLEELRGTYHTVICLDVLIHYPAQHAQKMLQHLASCATHRLIFSFAPKTLFYSALKKVGSLFPGASKATRAYLHPGPQMTQTITALGWNLRQCTQIKSRFYFACLLDFVRPNDS</sequence>
<keyword evidence="3" id="KW-0489">Methyltransferase</keyword>
<evidence type="ECO:0000313" key="3">
    <source>
        <dbReference type="EMBL" id="APB34285.1"/>
    </source>
</evidence>
<feature type="domain" description="Magnesium-protoporphyrin IX methyltransferase C-terminal" evidence="2">
    <location>
        <begin position="137"/>
        <end position="233"/>
    </location>
</feature>
<evidence type="ECO:0000259" key="2">
    <source>
        <dbReference type="Pfam" id="PF07109"/>
    </source>
</evidence>
<dbReference type="InterPro" id="IPR029063">
    <property type="entry name" value="SAM-dependent_MTases_sf"/>
</dbReference>
<dbReference type="Gene3D" id="3.40.50.150">
    <property type="entry name" value="Vaccinia Virus protein VP39"/>
    <property type="match status" value="1"/>
</dbReference>
<accession>A0A1J0AEC7</accession>
<dbReference type="Pfam" id="PF07109">
    <property type="entry name" value="Mg-por_mtran_C"/>
    <property type="match status" value="1"/>
</dbReference>
<dbReference type="RefSeq" id="WP_071455822.1">
    <property type="nucleotide sequence ID" value="NZ_CP017675.1"/>
</dbReference>
<dbReference type="InterPro" id="IPR010940">
    <property type="entry name" value="Mg_prot_MeTrfase_C"/>
</dbReference>
<dbReference type="NCBIfam" id="TIGR02021">
    <property type="entry name" value="BchM-ChlM"/>
    <property type="match status" value="1"/>
</dbReference>
<name>A0A1J0AEC7_9CYAN</name>
<dbReference type="InterPro" id="IPR010251">
    <property type="entry name" value="Mg_prot_MeTrfase"/>
</dbReference>
<reference evidence="3 4" key="1">
    <citation type="submission" date="2016-10" db="EMBL/GenBank/DDBJ databases">
        <title>Description of Gloeomargarita lithophora gen. nov., sp. nov., a thylakoid-bearing basal-branching cyanobacterium with intracellular carbonates, and proposal for Gloeomargaritales ord. nov.</title>
        <authorList>
            <person name="Moreira D."/>
            <person name="Tavera R."/>
            <person name="Benzerara K."/>
            <person name="Skouri-Panet F."/>
            <person name="Couradeau E."/>
            <person name="Gerard E."/>
            <person name="Loussert C."/>
            <person name="Novelo E."/>
            <person name="Zivanovic Y."/>
            <person name="Lopez-Garcia P."/>
        </authorList>
    </citation>
    <scope>NUCLEOTIDE SEQUENCE [LARGE SCALE GENOMIC DNA]</scope>
    <source>
        <strain evidence="3 4">D10</strain>
    </source>
</reference>
<dbReference type="KEGG" id="glt:GlitD10_1959"/>
<dbReference type="EC" id="2.1.1.11" evidence="1"/>
<organism evidence="3 4">
    <name type="scientific">Gloeomargarita lithophora Alchichica-D10</name>
    <dbReference type="NCBI Taxonomy" id="1188229"/>
    <lineage>
        <taxon>Bacteria</taxon>
        <taxon>Bacillati</taxon>
        <taxon>Cyanobacteriota</taxon>
        <taxon>Cyanophyceae</taxon>
        <taxon>Gloeomargaritales</taxon>
        <taxon>Gloeomargaritaceae</taxon>
        <taxon>Gloeomargarita</taxon>
    </lineage>
</organism>
<proteinExistence type="predicted"/>
<dbReference type="OrthoDB" id="9811589at2"/>
<dbReference type="STRING" id="1188229.GlitD10_1959"/>
<dbReference type="GO" id="GO:0046406">
    <property type="term" value="F:magnesium protoporphyrin IX methyltransferase activity"/>
    <property type="evidence" value="ECO:0007669"/>
    <property type="project" value="UniProtKB-UniRule"/>
</dbReference>
<dbReference type="CDD" id="cd02440">
    <property type="entry name" value="AdoMet_MTases"/>
    <property type="match status" value="1"/>
</dbReference>
<evidence type="ECO:0000256" key="1">
    <source>
        <dbReference type="NCBIfam" id="TIGR02021"/>
    </source>
</evidence>
<dbReference type="AlphaFoldDB" id="A0A1J0AEC7"/>